<gene>
    <name evidence="1" type="ORF">COMA2_40055</name>
</gene>
<reference evidence="2" key="1">
    <citation type="submission" date="2015-10" db="EMBL/GenBank/DDBJ databases">
        <authorList>
            <person name="Luecker S."/>
            <person name="Luecker S."/>
        </authorList>
    </citation>
    <scope>NUCLEOTIDE SEQUENCE [LARGE SCALE GENOMIC DNA]</scope>
</reference>
<organism evidence="1 2">
    <name type="scientific">Candidatus Nitrospira nitrificans</name>
    <dbReference type="NCBI Taxonomy" id="1742973"/>
    <lineage>
        <taxon>Bacteria</taxon>
        <taxon>Pseudomonadati</taxon>
        <taxon>Nitrospirota</taxon>
        <taxon>Nitrospiria</taxon>
        <taxon>Nitrospirales</taxon>
        <taxon>Nitrospiraceae</taxon>
        <taxon>Nitrospira</taxon>
    </lineage>
</organism>
<accession>A0A0S4LK25</accession>
<sequence length="50" mass="5779">MHASNGCAREGLINRYFQPEAFPILCVFMLTNRTRELISLLWCEKALGTY</sequence>
<proteinExistence type="predicted"/>
<keyword evidence="2" id="KW-1185">Reference proteome</keyword>
<name>A0A0S4LK25_9BACT</name>
<dbReference type="AlphaFoldDB" id="A0A0S4LK25"/>
<dbReference type="Proteomes" id="UP000198736">
    <property type="component" value="Unassembled WGS sequence"/>
</dbReference>
<dbReference type="EMBL" id="CZPZ01000031">
    <property type="protein sequence ID" value="CUS37845.1"/>
    <property type="molecule type" value="Genomic_DNA"/>
</dbReference>
<evidence type="ECO:0000313" key="2">
    <source>
        <dbReference type="Proteomes" id="UP000198736"/>
    </source>
</evidence>
<evidence type="ECO:0000313" key="1">
    <source>
        <dbReference type="EMBL" id="CUS37845.1"/>
    </source>
</evidence>
<protein>
    <submittedName>
        <fullName evidence="1">Uncharacterized protein</fullName>
    </submittedName>
</protein>